<protein>
    <submittedName>
        <fullName evidence="2">Endo/exonuclease/phosphatase domain-containing protein</fullName>
    </submittedName>
</protein>
<dbReference type="Proteomes" id="UP000095286">
    <property type="component" value="Unplaced"/>
</dbReference>
<dbReference type="WBParaSite" id="RSKR_0000169200.1">
    <property type="protein sequence ID" value="RSKR_0000169200.1"/>
    <property type="gene ID" value="RSKR_0000169200"/>
</dbReference>
<evidence type="ECO:0000313" key="2">
    <source>
        <dbReference type="WBParaSite" id="RSKR_0000169200.1"/>
    </source>
</evidence>
<proteinExistence type="predicted"/>
<sequence>MDRLNIDVLMVTETKREAENFTFNHEDKKIITCFFGPFKKIGGVGFLISELLSKDICYSHLVDIRLGRIDLMIGGQRIALIVGYAPTLKGDGTDEFFEALGKLLDIKPFDEVIIGGDFNARLADTCKKRKSSNNFSPVTNANGDALAGFALDYKLSILNSAFPKKKCRRWT</sequence>
<accession>A0AC35TKN8</accession>
<name>A0AC35TKN8_9BILA</name>
<reference evidence="2" key="1">
    <citation type="submission" date="2016-11" db="UniProtKB">
        <authorList>
            <consortium name="WormBaseParasite"/>
        </authorList>
    </citation>
    <scope>IDENTIFICATION</scope>
    <source>
        <strain evidence="2">KR3021</strain>
    </source>
</reference>
<organism evidence="1 2">
    <name type="scientific">Rhabditophanes sp. KR3021</name>
    <dbReference type="NCBI Taxonomy" id="114890"/>
    <lineage>
        <taxon>Eukaryota</taxon>
        <taxon>Metazoa</taxon>
        <taxon>Ecdysozoa</taxon>
        <taxon>Nematoda</taxon>
        <taxon>Chromadorea</taxon>
        <taxon>Rhabditida</taxon>
        <taxon>Tylenchina</taxon>
        <taxon>Panagrolaimomorpha</taxon>
        <taxon>Strongyloidoidea</taxon>
        <taxon>Alloionematidae</taxon>
        <taxon>Rhabditophanes</taxon>
    </lineage>
</organism>
<evidence type="ECO:0000313" key="1">
    <source>
        <dbReference type="Proteomes" id="UP000095286"/>
    </source>
</evidence>